<evidence type="ECO:0000313" key="3">
    <source>
        <dbReference type="EMBL" id="KDR40669.1"/>
    </source>
</evidence>
<comment type="similarity">
    <text evidence="1">Belongs to the short-chain dehydrogenases/reductases (SDR) family.</text>
</comment>
<keyword evidence="2" id="KW-0560">Oxidoreductase</keyword>
<dbReference type="CDD" id="cd05233">
    <property type="entry name" value="SDR_c"/>
    <property type="match status" value="1"/>
</dbReference>
<organism evidence="3 4">
    <name type="scientific">Caballeronia glathei</name>
    <dbReference type="NCBI Taxonomy" id="60547"/>
    <lineage>
        <taxon>Bacteria</taxon>
        <taxon>Pseudomonadati</taxon>
        <taxon>Pseudomonadota</taxon>
        <taxon>Betaproteobacteria</taxon>
        <taxon>Burkholderiales</taxon>
        <taxon>Burkholderiaceae</taxon>
        <taxon>Caballeronia</taxon>
    </lineage>
</organism>
<dbReference type="PANTHER" id="PTHR43669">
    <property type="entry name" value="5-KETO-D-GLUCONATE 5-REDUCTASE"/>
    <property type="match status" value="1"/>
</dbReference>
<dbReference type="AlphaFoldDB" id="A0A069PLA1"/>
<evidence type="ECO:0000256" key="1">
    <source>
        <dbReference type="ARBA" id="ARBA00006484"/>
    </source>
</evidence>
<dbReference type="Gene3D" id="3.40.50.720">
    <property type="entry name" value="NAD(P)-binding Rossmann-like Domain"/>
    <property type="match status" value="1"/>
</dbReference>
<reference evidence="3 4" key="1">
    <citation type="submission" date="2014-03" db="EMBL/GenBank/DDBJ databases">
        <title>Draft Genome Sequences of Four Burkholderia Strains.</title>
        <authorList>
            <person name="Liu X.Y."/>
            <person name="Li C.X."/>
            <person name="Xu J.H."/>
        </authorList>
    </citation>
    <scope>NUCLEOTIDE SEQUENCE [LARGE SCALE GENOMIC DNA]</scope>
    <source>
        <strain evidence="3 4">DSM 50014</strain>
    </source>
</reference>
<evidence type="ECO:0000256" key="2">
    <source>
        <dbReference type="ARBA" id="ARBA00023002"/>
    </source>
</evidence>
<dbReference type="SUPFAM" id="SSF51735">
    <property type="entry name" value="NAD(P)-binding Rossmann-fold domains"/>
    <property type="match status" value="1"/>
</dbReference>
<protein>
    <submittedName>
        <fullName evidence="3">3-oxoacyl-ACP reductase</fullName>
    </submittedName>
</protein>
<dbReference type="PRINTS" id="PR00081">
    <property type="entry name" value="GDHRDH"/>
</dbReference>
<accession>A0A069PLA1</accession>
<keyword evidence="4" id="KW-1185">Reference proteome</keyword>
<dbReference type="Pfam" id="PF00106">
    <property type="entry name" value="adh_short"/>
    <property type="match status" value="1"/>
</dbReference>
<proteinExistence type="inferred from homology"/>
<dbReference type="EMBL" id="JFHC01000037">
    <property type="protein sequence ID" value="KDR40669.1"/>
    <property type="molecule type" value="Genomic_DNA"/>
</dbReference>
<dbReference type="PANTHER" id="PTHR43669:SF3">
    <property type="entry name" value="ALCOHOL DEHYDROGENASE, PUTATIVE (AFU_ORTHOLOGUE AFUA_3G03445)-RELATED"/>
    <property type="match status" value="1"/>
</dbReference>
<comment type="caution">
    <text evidence="3">The sequence shown here is derived from an EMBL/GenBank/DDBJ whole genome shotgun (WGS) entry which is preliminary data.</text>
</comment>
<gene>
    <name evidence="3" type="ORF">BG61_23560</name>
</gene>
<dbReference type="GO" id="GO:0016491">
    <property type="term" value="F:oxidoreductase activity"/>
    <property type="evidence" value="ECO:0007669"/>
    <property type="project" value="UniProtKB-KW"/>
</dbReference>
<sequence length="238" mass="24812">MTSGKKTAIVTGISSGIGFAIAQAYLARGLNVVGCARTPERLRAAQKLGGPGRFAFLAGDISKPVTARALFRHAIDCFGAVDILINNAELFIAKPIVDYSGEELESMVDADLRGFFYPSQQAARHMSARGRGHIVNVTASLAAQASARAPAALASLMIGGIDHATRSLALELAPHHVNVNAVVPRGYDTPDAGSLHRAASEGTRETIREIVDAVLDLTDTDSMTGKVIPVGGLLADAA</sequence>
<evidence type="ECO:0000313" key="4">
    <source>
        <dbReference type="Proteomes" id="UP000027466"/>
    </source>
</evidence>
<dbReference type="Proteomes" id="UP000027466">
    <property type="component" value="Unassembled WGS sequence"/>
</dbReference>
<dbReference type="InterPro" id="IPR036291">
    <property type="entry name" value="NAD(P)-bd_dom_sf"/>
</dbReference>
<dbReference type="RefSeq" id="WP_035928610.1">
    <property type="nucleotide sequence ID" value="NZ_CADFFX010000014.1"/>
</dbReference>
<name>A0A069PLA1_9BURK</name>
<dbReference type="STRING" id="60547.GCA_000751215_01717"/>
<dbReference type="InterPro" id="IPR002347">
    <property type="entry name" value="SDR_fam"/>
</dbReference>